<dbReference type="Proteomes" id="UP000220340">
    <property type="component" value="Unassembled WGS sequence"/>
</dbReference>
<comment type="caution">
    <text evidence="2">The sequence shown here is derived from an EMBL/GenBank/DDBJ whole genome shotgun (WGS) entry which is preliminary data.</text>
</comment>
<gene>
    <name evidence="1" type="ORF">BV510_17180</name>
    <name evidence="2" type="ORF">CRI78_02075</name>
</gene>
<proteinExistence type="predicted"/>
<dbReference type="AlphaFoldDB" id="A0A1Q4HL95"/>
<evidence type="ECO:0000313" key="1">
    <source>
        <dbReference type="EMBL" id="OPE53131.1"/>
    </source>
</evidence>
<organism evidence="2 4">
    <name type="scientific">Mycolicibacterium diernhoferi</name>
    <dbReference type="NCBI Taxonomy" id="1801"/>
    <lineage>
        <taxon>Bacteria</taxon>
        <taxon>Bacillati</taxon>
        <taxon>Actinomycetota</taxon>
        <taxon>Actinomycetes</taxon>
        <taxon>Mycobacteriales</taxon>
        <taxon>Mycobacteriaceae</taxon>
        <taxon>Mycolicibacterium</taxon>
    </lineage>
</organism>
<dbReference type="Proteomes" id="UP000191039">
    <property type="component" value="Unassembled WGS sequence"/>
</dbReference>
<reference evidence="1 3" key="1">
    <citation type="submission" date="2016-09" db="EMBL/GenBank/DDBJ databases">
        <title>genome sequences of unsequenced Mycobacteria.</title>
        <authorList>
            <person name="Greninger A.L."/>
            <person name="Jerome K.R."/>
            <person name="Mcnair B."/>
            <person name="Wallis C."/>
            <person name="Fang F."/>
        </authorList>
    </citation>
    <scope>NUCLEOTIDE SEQUENCE [LARGE SCALE GENOMIC DNA]</scope>
    <source>
        <strain evidence="1 3">BM1</strain>
    </source>
</reference>
<sequence length="209" mass="23018">MKCLQYEADVLGIGEAPDDLKRFFLCHMEYSAREELRIQASADQTGAAFSAVAAANGLDTSTATLEFSLHAGRSSSVRDVLTATMDVHRELTAMGTSGMERVIYSEADYDPSNPAHAWSVPLGLVAGDPVHVQVLYDGPRQWLRDLSGQRMICQWPQVHERFAQRCLSHTRHVIAWARGQYLIAVPTCNECRRALGRTGPTSANVSAQQ</sequence>
<reference evidence="2 4" key="2">
    <citation type="submission" date="2017-10" db="EMBL/GenBank/DDBJ databases">
        <title>The new phylogeny of genus Mycobacterium.</title>
        <authorList>
            <person name="Tortoli E."/>
            <person name="Trovato A."/>
            <person name="Cirillo D.M."/>
        </authorList>
    </citation>
    <scope>NUCLEOTIDE SEQUENCE [LARGE SCALE GENOMIC DNA]</scope>
    <source>
        <strain evidence="2 4">IP141170001</strain>
    </source>
</reference>
<accession>A0A1Q4HL95</accession>
<evidence type="ECO:0000313" key="4">
    <source>
        <dbReference type="Proteomes" id="UP000220340"/>
    </source>
</evidence>
<keyword evidence="4" id="KW-1185">Reference proteome</keyword>
<dbReference type="EMBL" id="MIJD01000184">
    <property type="protein sequence ID" value="OPE53131.1"/>
    <property type="molecule type" value="Genomic_DNA"/>
</dbReference>
<name>A0A1Q4HL95_9MYCO</name>
<evidence type="ECO:0000313" key="2">
    <source>
        <dbReference type="EMBL" id="PEG56185.1"/>
    </source>
</evidence>
<dbReference type="EMBL" id="PDCR01000002">
    <property type="protein sequence ID" value="PEG56185.1"/>
    <property type="molecule type" value="Genomic_DNA"/>
</dbReference>
<protein>
    <submittedName>
        <fullName evidence="2">Uncharacterized protein</fullName>
    </submittedName>
</protein>
<evidence type="ECO:0000313" key="3">
    <source>
        <dbReference type="Proteomes" id="UP000191039"/>
    </source>
</evidence>